<evidence type="ECO:0000256" key="3">
    <source>
        <dbReference type="ARBA" id="ARBA00023004"/>
    </source>
</evidence>
<keyword evidence="3" id="KW-0408">Iron</keyword>
<evidence type="ECO:0000256" key="1">
    <source>
        <dbReference type="ARBA" id="ARBA00022485"/>
    </source>
</evidence>
<evidence type="ECO:0000313" key="6">
    <source>
        <dbReference type="EMBL" id="WDF82012.1"/>
    </source>
</evidence>
<dbReference type="SUPFAM" id="SSF48150">
    <property type="entry name" value="DNA-glycosylase"/>
    <property type="match status" value="1"/>
</dbReference>
<evidence type="ECO:0000256" key="2">
    <source>
        <dbReference type="ARBA" id="ARBA00022723"/>
    </source>
</evidence>
<dbReference type="GO" id="GO:0004519">
    <property type="term" value="F:endonuclease activity"/>
    <property type="evidence" value="ECO:0007669"/>
    <property type="project" value="UniProtKB-KW"/>
</dbReference>
<dbReference type="RefSeq" id="WP_274259182.1">
    <property type="nucleotide sequence ID" value="NZ_CP117884.1"/>
</dbReference>
<sequence>MQTINVTQLYDILYAKLGPRKWWPAQSTVQLLCGAILIQNTNWRNVDRALNLMEDQTHFGIGALLNLTTEQLQDLIRPSGFFRSKERYLRALLTAYRDDFKGWRQLTTADLRKQLRALPGIGNETADVLLLFVFRRPAFVADTYTRRLFAALGMPSKNYLDLQKQVDFNLPLVQAQEFHALLDDYGKLGVDDFNLAATYQLTSH</sequence>
<dbReference type="InterPro" id="IPR011257">
    <property type="entry name" value="DNA_glycosylase"/>
</dbReference>
<dbReference type="PANTHER" id="PTHR10359">
    <property type="entry name" value="A/G-SPECIFIC ADENINE GLYCOSYLASE/ENDONUCLEASE III"/>
    <property type="match status" value="1"/>
</dbReference>
<evidence type="ECO:0000313" key="7">
    <source>
        <dbReference type="Proteomes" id="UP001220377"/>
    </source>
</evidence>
<keyword evidence="6" id="KW-0255">Endonuclease</keyword>
<reference evidence="6 7" key="1">
    <citation type="submission" date="2023-02" db="EMBL/GenBank/DDBJ databases">
        <title>Genome sequence of Lacticaseibacillus sp. KACC 23028.</title>
        <authorList>
            <person name="Kim S."/>
            <person name="Heo J."/>
            <person name="Kwon S.-W."/>
        </authorList>
    </citation>
    <scope>NUCLEOTIDE SEQUENCE [LARGE SCALE GENOMIC DNA]</scope>
    <source>
        <strain evidence="6 7">KACC 23028</strain>
    </source>
</reference>
<keyword evidence="2" id="KW-0479">Metal-binding</keyword>
<dbReference type="Gene3D" id="1.10.340.30">
    <property type="entry name" value="Hypothetical protein, domain 2"/>
    <property type="match status" value="1"/>
</dbReference>
<dbReference type="CDD" id="cd00056">
    <property type="entry name" value="ENDO3c"/>
    <property type="match status" value="1"/>
</dbReference>
<organism evidence="6 7">
    <name type="scientific">Lacticaseibacillus pabuli</name>
    <dbReference type="NCBI Taxonomy" id="3025672"/>
    <lineage>
        <taxon>Bacteria</taxon>
        <taxon>Bacillati</taxon>
        <taxon>Bacillota</taxon>
        <taxon>Bacilli</taxon>
        <taxon>Lactobacillales</taxon>
        <taxon>Lactobacillaceae</taxon>
        <taxon>Lacticaseibacillus</taxon>
    </lineage>
</organism>
<keyword evidence="6" id="KW-0378">Hydrolase</keyword>
<accession>A0ABY7WSP0</accession>
<feature type="domain" description="HhH-GPD" evidence="5">
    <location>
        <begin position="37"/>
        <end position="188"/>
    </location>
</feature>
<dbReference type="PANTHER" id="PTHR10359:SF19">
    <property type="entry name" value="DNA REPAIR GLYCOSYLASE MJ1434-RELATED"/>
    <property type="match status" value="1"/>
</dbReference>
<dbReference type="Pfam" id="PF00730">
    <property type="entry name" value="HhH-GPD"/>
    <property type="match status" value="1"/>
</dbReference>
<dbReference type="SMART" id="SM00478">
    <property type="entry name" value="ENDO3c"/>
    <property type="match status" value="1"/>
</dbReference>
<keyword evidence="1" id="KW-0004">4Fe-4S</keyword>
<dbReference type="EMBL" id="CP117884">
    <property type="protein sequence ID" value="WDF82012.1"/>
    <property type="molecule type" value="Genomic_DNA"/>
</dbReference>
<evidence type="ECO:0000259" key="5">
    <source>
        <dbReference type="SMART" id="SM00478"/>
    </source>
</evidence>
<dbReference type="InterPro" id="IPR003265">
    <property type="entry name" value="HhH-GPD_domain"/>
</dbReference>
<evidence type="ECO:0000256" key="4">
    <source>
        <dbReference type="ARBA" id="ARBA00023014"/>
    </source>
</evidence>
<gene>
    <name evidence="6" type="ORF">PQ472_08765</name>
</gene>
<dbReference type="PIRSF" id="PIRSF001435">
    <property type="entry name" value="Nth"/>
    <property type="match status" value="1"/>
</dbReference>
<keyword evidence="4" id="KW-0411">Iron-sulfur</keyword>
<proteinExistence type="predicted"/>
<keyword evidence="7" id="KW-1185">Reference proteome</keyword>
<keyword evidence="6" id="KW-0540">Nuclease</keyword>
<protein>
    <submittedName>
        <fullName evidence="6">Endonuclease III</fullName>
    </submittedName>
</protein>
<dbReference type="Proteomes" id="UP001220377">
    <property type="component" value="Chromosome"/>
</dbReference>
<name>A0ABY7WSP0_9LACO</name>